<keyword evidence="3 6" id="KW-0812">Transmembrane</keyword>
<feature type="transmembrane region" description="Helical" evidence="6">
    <location>
        <begin position="80"/>
        <end position="99"/>
    </location>
</feature>
<evidence type="ECO:0000313" key="8">
    <source>
        <dbReference type="EMBL" id="MBB5434954.1"/>
    </source>
</evidence>
<evidence type="ECO:0000313" key="9">
    <source>
        <dbReference type="Proteomes" id="UP000572635"/>
    </source>
</evidence>
<name>A0A7W8QRU8_9ACTN</name>
<dbReference type="InterPro" id="IPR023845">
    <property type="entry name" value="DUF3817_TM"/>
</dbReference>
<dbReference type="AlphaFoldDB" id="A0A7W8QRU8"/>
<reference evidence="8 9" key="1">
    <citation type="submission" date="2020-08" db="EMBL/GenBank/DDBJ databases">
        <title>Sequencing the genomes of 1000 actinobacteria strains.</title>
        <authorList>
            <person name="Klenk H.-P."/>
        </authorList>
    </citation>
    <scope>NUCLEOTIDE SEQUENCE [LARGE SCALE GENOMIC DNA]</scope>
    <source>
        <strain evidence="8 9">DSM 44551</strain>
    </source>
</reference>
<evidence type="ECO:0000256" key="1">
    <source>
        <dbReference type="ARBA" id="ARBA00004651"/>
    </source>
</evidence>
<proteinExistence type="predicted"/>
<comment type="caution">
    <text evidence="8">The sequence shown here is derived from an EMBL/GenBank/DDBJ whole genome shotgun (WGS) entry which is preliminary data.</text>
</comment>
<dbReference type="GO" id="GO:0005886">
    <property type="term" value="C:plasma membrane"/>
    <property type="evidence" value="ECO:0007669"/>
    <property type="project" value="UniProtKB-SubCell"/>
</dbReference>
<keyword evidence="9" id="KW-1185">Reference proteome</keyword>
<dbReference type="RefSeq" id="WP_184396155.1">
    <property type="nucleotide sequence ID" value="NZ_BAAAJD010000210.1"/>
</dbReference>
<comment type="subcellular location">
    <subcellularLocation>
        <location evidence="1">Cell membrane</location>
        <topology evidence="1">Multi-pass membrane protein</topology>
    </subcellularLocation>
</comment>
<evidence type="ECO:0000256" key="6">
    <source>
        <dbReference type="SAM" id="Phobius"/>
    </source>
</evidence>
<dbReference type="EMBL" id="JACHDB010000001">
    <property type="protein sequence ID" value="MBB5434954.1"/>
    <property type="molecule type" value="Genomic_DNA"/>
</dbReference>
<evidence type="ECO:0000259" key="7">
    <source>
        <dbReference type="Pfam" id="PF12823"/>
    </source>
</evidence>
<keyword evidence="2" id="KW-1003">Cell membrane</keyword>
<feature type="transmembrane region" description="Helical" evidence="6">
    <location>
        <begin position="53"/>
        <end position="74"/>
    </location>
</feature>
<keyword evidence="4 6" id="KW-1133">Transmembrane helix</keyword>
<evidence type="ECO:0000256" key="5">
    <source>
        <dbReference type="ARBA" id="ARBA00023136"/>
    </source>
</evidence>
<evidence type="ECO:0000256" key="3">
    <source>
        <dbReference type="ARBA" id="ARBA00022692"/>
    </source>
</evidence>
<keyword evidence="5 6" id="KW-0472">Membrane</keyword>
<dbReference type="PANTHER" id="PTHR40077:SF1">
    <property type="entry name" value="MEMBRANE PROTEIN"/>
    <property type="match status" value="1"/>
</dbReference>
<dbReference type="PANTHER" id="PTHR40077">
    <property type="entry name" value="MEMBRANE PROTEIN-RELATED"/>
    <property type="match status" value="1"/>
</dbReference>
<sequence length="125" mass="13258">MSSSAPAAPRQRTEPVLTAFRIIAAAEAVTWVGLLIGMFFKRVVAWSELGVQIFGPLHGIAFIVYVVVAAIAWYRLRWGLWTGVIALAASVPPLGTVLFERMASARGLLDAPAPAGEERSAPVGG</sequence>
<organism evidence="8 9">
    <name type="scientific">Nocardiopsis composta</name>
    <dbReference type="NCBI Taxonomy" id="157465"/>
    <lineage>
        <taxon>Bacteria</taxon>
        <taxon>Bacillati</taxon>
        <taxon>Actinomycetota</taxon>
        <taxon>Actinomycetes</taxon>
        <taxon>Streptosporangiales</taxon>
        <taxon>Nocardiopsidaceae</taxon>
        <taxon>Nocardiopsis</taxon>
    </lineage>
</organism>
<dbReference type="Pfam" id="PF12823">
    <property type="entry name" value="DUF3817"/>
    <property type="match status" value="1"/>
</dbReference>
<dbReference type="Proteomes" id="UP000572635">
    <property type="component" value="Unassembled WGS sequence"/>
</dbReference>
<feature type="domain" description="DUF3817" evidence="7">
    <location>
        <begin position="17"/>
        <end position="103"/>
    </location>
</feature>
<protein>
    <submittedName>
        <fullName evidence="8">Integral membrane protein</fullName>
    </submittedName>
</protein>
<evidence type="ECO:0000256" key="2">
    <source>
        <dbReference type="ARBA" id="ARBA00022475"/>
    </source>
</evidence>
<evidence type="ECO:0000256" key="4">
    <source>
        <dbReference type="ARBA" id="ARBA00022989"/>
    </source>
</evidence>
<gene>
    <name evidence="8" type="ORF">HDA36_005038</name>
</gene>
<dbReference type="NCBIfam" id="TIGR03954">
    <property type="entry name" value="integ_memb_HG"/>
    <property type="match status" value="1"/>
</dbReference>
<accession>A0A7W8QRU8</accession>
<feature type="transmembrane region" description="Helical" evidence="6">
    <location>
        <begin position="20"/>
        <end position="41"/>
    </location>
</feature>